<accession>A0A0F9CM64</accession>
<comment type="caution">
    <text evidence="1">The sequence shown here is derived from an EMBL/GenBank/DDBJ whole genome shotgun (WGS) entry which is preliminary data.</text>
</comment>
<dbReference type="EMBL" id="LAZR01043583">
    <property type="protein sequence ID" value="KKL06736.1"/>
    <property type="molecule type" value="Genomic_DNA"/>
</dbReference>
<gene>
    <name evidence="1" type="ORF">LCGC14_2593080</name>
</gene>
<proteinExistence type="predicted"/>
<organism evidence="1">
    <name type="scientific">marine sediment metagenome</name>
    <dbReference type="NCBI Taxonomy" id="412755"/>
    <lineage>
        <taxon>unclassified sequences</taxon>
        <taxon>metagenomes</taxon>
        <taxon>ecological metagenomes</taxon>
    </lineage>
</organism>
<name>A0A0F9CM64_9ZZZZ</name>
<dbReference type="AlphaFoldDB" id="A0A0F9CM64"/>
<sequence>MKLILKAIEILKQIEIHETEFSSTMHTRILGFNRELKQGRTLKKYRKITKKLR</sequence>
<reference evidence="1" key="1">
    <citation type="journal article" date="2015" name="Nature">
        <title>Complex archaea that bridge the gap between prokaryotes and eukaryotes.</title>
        <authorList>
            <person name="Spang A."/>
            <person name="Saw J.H."/>
            <person name="Jorgensen S.L."/>
            <person name="Zaremba-Niedzwiedzka K."/>
            <person name="Martijn J."/>
            <person name="Lind A.E."/>
            <person name="van Eijk R."/>
            <person name="Schleper C."/>
            <person name="Guy L."/>
            <person name="Ettema T.J."/>
        </authorList>
    </citation>
    <scope>NUCLEOTIDE SEQUENCE</scope>
</reference>
<protein>
    <submittedName>
        <fullName evidence="1">Uncharacterized protein</fullName>
    </submittedName>
</protein>
<evidence type="ECO:0000313" key="1">
    <source>
        <dbReference type="EMBL" id="KKL06736.1"/>
    </source>
</evidence>